<dbReference type="Pfam" id="PF07647">
    <property type="entry name" value="SAM_2"/>
    <property type="match status" value="1"/>
</dbReference>
<dbReference type="EMBL" id="GGEC01089432">
    <property type="protein sequence ID" value="MBX69916.1"/>
    <property type="molecule type" value="Transcribed_RNA"/>
</dbReference>
<proteinExistence type="predicted"/>
<dbReference type="CDD" id="cd09487">
    <property type="entry name" value="SAM_superfamily"/>
    <property type="match status" value="1"/>
</dbReference>
<evidence type="ECO:0000313" key="3">
    <source>
        <dbReference type="EMBL" id="MBX69916.1"/>
    </source>
</evidence>
<dbReference type="PANTHER" id="PTHR33915">
    <property type="entry name" value="OSJNBA0033G05.11 PROTEIN"/>
    <property type="match status" value="1"/>
</dbReference>
<feature type="region of interest" description="Disordered" evidence="1">
    <location>
        <begin position="180"/>
        <end position="204"/>
    </location>
</feature>
<feature type="region of interest" description="Disordered" evidence="1">
    <location>
        <begin position="130"/>
        <end position="161"/>
    </location>
</feature>
<feature type="compositionally biased region" description="Basic and acidic residues" evidence="1">
    <location>
        <begin position="145"/>
        <end position="157"/>
    </location>
</feature>
<feature type="domain" description="SAM" evidence="2">
    <location>
        <begin position="6"/>
        <end position="58"/>
    </location>
</feature>
<reference evidence="3" key="1">
    <citation type="submission" date="2018-02" db="EMBL/GenBank/DDBJ databases">
        <title>Rhizophora mucronata_Transcriptome.</title>
        <authorList>
            <person name="Meera S.P."/>
            <person name="Sreeshan A."/>
            <person name="Augustine A."/>
        </authorList>
    </citation>
    <scope>NUCLEOTIDE SEQUENCE</scope>
    <source>
        <tissue evidence="3">Leaf</tissue>
    </source>
</reference>
<dbReference type="PANTHER" id="PTHR33915:SF3">
    <property type="entry name" value="STERILE ALPHA MOTIF (SAM) DOMAIN PROTEIN"/>
    <property type="match status" value="1"/>
</dbReference>
<dbReference type="AlphaFoldDB" id="A0A2P2QSD1"/>
<sequence length="243" mass="27484">MDWFSWLSKTGLEPSLVYQYSLAFANNQLQAEDLAYFNHEFLQSMGISGAKHRLEILKLARKEDGAGSKGFSNLILAINRAKNTFRKLIGKMAFRQDSPITSVPEQLPWREAFPMKCKSETKLKVEKPPIPRCRGQAKSGPLNRGVREKSMPSDRSLKFSGPLDGKIREGLMLDYRSPMLQRNPDGKLPKTLVTSRNPQLLSPWDKAPASLKVYNKQSKGKTVNGDYDDHSLWSALFQDLKPT</sequence>
<accession>A0A2P2QSD1</accession>
<evidence type="ECO:0000259" key="2">
    <source>
        <dbReference type="Pfam" id="PF07647"/>
    </source>
</evidence>
<name>A0A2P2QSD1_RHIMU</name>
<organism evidence="3">
    <name type="scientific">Rhizophora mucronata</name>
    <name type="common">Asiatic mangrove</name>
    <dbReference type="NCBI Taxonomy" id="61149"/>
    <lineage>
        <taxon>Eukaryota</taxon>
        <taxon>Viridiplantae</taxon>
        <taxon>Streptophyta</taxon>
        <taxon>Embryophyta</taxon>
        <taxon>Tracheophyta</taxon>
        <taxon>Spermatophyta</taxon>
        <taxon>Magnoliopsida</taxon>
        <taxon>eudicotyledons</taxon>
        <taxon>Gunneridae</taxon>
        <taxon>Pentapetalae</taxon>
        <taxon>rosids</taxon>
        <taxon>fabids</taxon>
        <taxon>Malpighiales</taxon>
        <taxon>Rhizophoraceae</taxon>
        <taxon>Rhizophora</taxon>
    </lineage>
</organism>
<dbReference type="InterPro" id="IPR001660">
    <property type="entry name" value="SAM"/>
</dbReference>
<dbReference type="SUPFAM" id="SSF47769">
    <property type="entry name" value="SAM/Pointed domain"/>
    <property type="match status" value="1"/>
</dbReference>
<evidence type="ECO:0000256" key="1">
    <source>
        <dbReference type="SAM" id="MobiDB-lite"/>
    </source>
</evidence>
<dbReference type="Gene3D" id="1.10.150.50">
    <property type="entry name" value="Transcription Factor, Ets-1"/>
    <property type="match status" value="1"/>
</dbReference>
<protein>
    <submittedName>
        <fullName evidence="3">Uncharacterized protein LOC105122685</fullName>
    </submittedName>
</protein>
<dbReference type="InterPro" id="IPR013761">
    <property type="entry name" value="SAM/pointed_sf"/>
</dbReference>